<gene>
    <name evidence="1" type="ORF">HPB47_018869</name>
</gene>
<proteinExistence type="predicted"/>
<organism evidence="1 2">
    <name type="scientific">Ixodes persulcatus</name>
    <name type="common">Taiga tick</name>
    <dbReference type="NCBI Taxonomy" id="34615"/>
    <lineage>
        <taxon>Eukaryota</taxon>
        <taxon>Metazoa</taxon>
        <taxon>Ecdysozoa</taxon>
        <taxon>Arthropoda</taxon>
        <taxon>Chelicerata</taxon>
        <taxon>Arachnida</taxon>
        <taxon>Acari</taxon>
        <taxon>Parasitiformes</taxon>
        <taxon>Ixodida</taxon>
        <taxon>Ixodoidea</taxon>
        <taxon>Ixodidae</taxon>
        <taxon>Ixodinae</taxon>
        <taxon>Ixodes</taxon>
    </lineage>
</organism>
<protein>
    <submittedName>
        <fullName evidence="1">Uncharacterized protein</fullName>
    </submittedName>
</protein>
<dbReference type="EMBL" id="JABSTQ010008148">
    <property type="protein sequence ID" value="KAG0434814.1"/>
    <property type="molecule type" value="Genomic_DNA"/>
</dbReference>
<evidence type="ECO:0000313" key="2">
    <source>
        <dbReference type="Proteomes" id="UP000805193"/>
    </source>
</evidence>
<accession>A0AC60QKI1</accession>
<feature type="non-terminal residue" evidence="1">
    <location>
        <position position="1"/>
    </location>
</feature>
<name>A0AC60QKI1_IXOPE</name>
<sequence length="189" mass="20742">DCIRRAQNQLQEPHRTVRQPKSAGASGVPDPPAVQRALPLLGRVLHPADKPAPHCLPHQQVQDATRDERPRPVRPDKHHECGPAEPGHEGGLGQAGLLPPFLLLLPLRDDPLSDFGRVKPPGKRCKVVCTLRTLRSNGTQTNGSAERAAVCTEIQRWLRPAELLPPFCFPRTYLRCACVRAVSCPVVAQ</sequence>
<dbReference type="Proteomes" id="UP000805193">
    <property type="component" value="Unassembled WGS sequence"/>
</dbReference>
<evidence type="ECO:0000313" key="1">
    <source>
        <dbReference type="EMBL" id="KAG0434814.1"/>
    </source>
</evidence>
<keyword evidence="2" id="KW-1185">Reference proteome</keyword>
<comment type="caution">
    <text evidence="1">The sequence shown here is derived from an EMBL/GenBank/DDBJ whole genome shotgun (WGS) entry which is preliminary data.</text>
</comment>
<reference evidence="1 2" key="1">
    <citation type="journal article" date="2020" name="Cell">
        <title>Large-Scale Comparative Analyses of Tick Genomes Elucidate Their Genetic Diversity and Vector Capacities.</title>
        <authorList>
            <consortium name="Tick Genome and Microbiome Consortium (TIGMIC)"/>
            <person name="Jia N."/>
            <person name="Wang J."/>
            <person name="Shi W."/>
            <person name="Du L."/>
            <person name="Sun Y."/>
            <person name="Zhan W."/>
            <person name="Jiang J.F."/>
            <person name="Wang Q."/>
            <person name="Zhang B."/>
            <person name="Ji P."/>
            <person name="Bell-Sakyi L."/>
            <person name="Cui X.M."/>
            <person name="Yuan T.T."/>
            <person name="Jiang B.G."/>
            <person name="Yang W.F."/>
            <person name="Lam T.T."/>
            <person name="Chang Q.C."/>
            <person name="Ding S.J."/>
            <person name="Wang X.J."/>
            <person name="Zhu J.G."/>
            <person name="Ruan X.D."/>
            <person name="Zhao L."/>
            <person name="Wei J.T."/>
            <person name="Ye R.Z."/>
            <person name="Que T.C."/>
            <person name="Du C.H."/>
            <person name="Zhou Y.H."/>
            <person name="Cheng J.X."/>
            <person name="Dai P.F."/>
            <person name="Guo W.B."/>
            <person name="Han X.H."/>
            <person name="Huang E.J."/>
            <person name="Li L.F."/>
            <person name="Wei W."/>
            <person name="Gao Y.C."/>
            <person name="Liu J.Z."/>
            <person name="Shao H.Z."/>
            <person name="Wang X."/>
            <person name="Wang C.C."/>
            <person name="Yang T.C."/>
            <person name="Huo Q.B."/>
            <person name="Li W."/>
            <person name="Chen H.Y."/>
            <person name="Chen S.E."/>
            <person name="Zhou L.G."/>
            <person name="Ni X.B."/>
            <person name="Tian J.H."/>
            <person name="Sheng Y."/>
            <person name="Liu T."/>
            <person name="Pan Y.S."/>
            <person name="Xia L.Y."/>
            <person name="Li J."/>
            <person name="Zhao F."/>
            <person name="Cao W.C."/>
        </authorList>
    </citation>
    <scope>NUCLEOTIDE SEQUENCE [LARGE SCALE GENOMIC DNA]</scope>
    <source>
        <strain evidence="1">Iper-2018</strain>
    </source>
</reference>